<organism evidence="3 4">
    <name type="scientific">Hyaloscypha hepaticicola</name>
    <dbReference type="NCBI Taxonomy" id="2082293"/>
    <lineage>
        <taxon>Eukaryota</taxon>
        <taxon>Fungi</taxon>
        <taxon>Dikarya</taxon>
        <taxon>Ascomycota</taxon>
        <taxon>Pezizomycotina</taxon>
        <taxon>Leotiomycetes</taxon>
        <taxon>Helotiales</taxon>
        <taxon>Hyaloscyphaceae</taxon>
        <taxon>Hyaloscypha</taxon>
    </lineage>
</organism>
<dbReference type="OrthoDB" id="2624308at2759"/>
<keyword evidence="2" id="KW-1133">Transmembrane helix</keyword>
<accession>A0A2J6PDH5</accession>
<reference evidence="3 4" key="1">
    <citation type="submission" date="2016-05" db="EMBL/GenBank/DDBJ databases">
        <title>A degradative enzymes factory behind the ericoid mycorrhizal symbiosis.</title>
        <authorList>
            <consortium name="DOE Joint Genome Institute"/>
            <person name="Martino E."/>
            <person name="Morin E."/>
            <person name="Grelet G."/>
            <person name="Kuo A."/>
            <person name="Kohler A."/>
            <person name="Daghino S."/>
            <person name="Barry K."/>
            <person name="Choi C."/>
            <person name="Cichocki N."/>
            <person name="Clum A."/>
            <person name="Copeland A."/>
            <person name="Hainaut M."/>
            <person name="Haridas S."/>
            <person name="Labutti K."/>
            <person name="Lindquist E."/>
            <person name="Lipzen A."/>
            <person name="Khouja H.-R."/>
            <person name="Murat C."/>
            <person name="Ohm R."/>
            <person name="Olson A."/>
            <person name="Spatafora J."/>
            <person name="Veneault-Fourrey C."/>
            <person name="Henrissat B."/>
            <person name="Grigoriev I."/>
            <person name="Martin F."/>
            <person name="Perotto S."/>
        </authorList>
    </citation>
    <scope>NUCLEOTIDE SEQUENCE [LARGE SCALE GENOMIC DNA]</scope>
    <source>
        <strain evidence="3 4">UAMH 7357</strain>
    </source>
</reference>
<dbReference type="Proteomes" id="UP000235672">
    <property type="component" value="Unassembled WGS sequence"/>
</dbReference>
<proteinExistence type="predicted"/>
<keyword evidence="2" id="KW-0472">Membrane</keyword>
<keyword evidence="2" id="KW-0812">Transmembrane</keyword>
<keyword evidence="4" id="KW-1185">Reference proteome</keyword>
<evidence type="ECO:0000256" key="1">
    <source>
        <dbReference type="SAM" id="MobiDB-lite"/>
    </source>
</evidence>
<evidence type="ECO:0000313" key="4">
    <source>
        <dbReference type="Proteomes" id="UP000235672"/>
    </source>
</evidence>
<sequence length="725" mass="81939">MQEVDLEGANEKDTANDSPHSVQEAGLKPDHSKTFRHRDGLGRIYEGPPDDRFLNPLDGTVKELVVQCTDALYRGPKKSTYKRTFIRNVSPITLQIATWPISHIYDEPRSRSKKLWDNIRWAVGIPGLAATGTIVNHGNYDPFPYRYWGSCKVSRNMLEEGTPSSGANLYAARNNRILEPKYLCIVGDEQFGRRKLVSEWKNDLENQSHHGKCPEYLFIAYTTEHFNHSSGPDMQALHAIATTATRSAGLIAYWVGASCMQRENVEDDVFRISDVVRGAHSMAIVIGPGARDVQGQSSTKSMLQHWGERLWTLPEALLISSKRPISVYRRGYQEPLLVPKNQFAAMAWADSTMTRELIDHYEGNLTLTRLELVTIAIQCLFARQRGEYLPGDHSYALMGLLRIRPKIDATDTQFQAFARLSLANDSDMLLERLMCISPAHPAQHWSSVSDAYGINVWDIYPACQIAGVCSDDTVLVDGAFGATIHWDKFQKVANTRRKRSWKRLAIQAMLHGAPHYFVIGMVLFRAGWDIRKHWALFFESIGIILIATACCVFVSSPYLTRLLYGGRFWGTQAFLFGFEGYLDIETIESQIFGHRMGRLRWSLYGSSLSRHRKNDFGESIGVDPTTDPLTRQKAEHALTNTISDSMRIFTLVDTNTMTVTMFEAVKPPVVVLLCGAEGGMQRAIACSYDWTTGTCYRETVLRMETPVLEKMSRVERFRFGMNRAS</sequence>
<evidence type="ECO:0008006" key="5">
    <source>
        <dbReference type="Google" id="ProtNLM"/>
    </source>
</evidence>
<evidence type="ECO:0000313" key="3">
    <source>
        <dbReference type="EMBL" id="PMD12090.1"/>
    </source>
</evidence>
<dbReference type="STRING" id="1745343.A0A2J6PDH5"/>
<evidence type="ECO:0000256" key="2">
    <source>
        <dbReference type="SAM" id="Phobius"/>
    </source>
</evidence>
<protein>
    <recommendedName>
        <fullName evidence="5">Heterokaryon incompatibility domain-containing protein</fullName>
    </recommendedName>
</protein>
<feature type="transmembrane region" description="Helical" evidence="2">
    <location>
        <begin position="504"/>
        <end position="528"/>
    </location>
</feature>
<dbReference type="EMBL" id="KZ613567">
    <property type="protein sequence ID" value="PMD12090.1"/>
    <property type="molecule type" value="Genomic_DNA"/>
</dbReference>
<feature type="transmembrane region" description="Helical" evidence="2">
    <location>
        <begin position="534"/>
        <end position="559"/>
    </location>
</feature>
<feature type="region of interest" description="Disordered" evidence="1">
    <location>
        <begin position="1"/>
        <end position="35"/>
    </location>
</feature>
<dbReference type="AlphaFoldDB" id="A0A2J6PDH5"/>
<gene>
    <name evidence="3" type="ORF">NA56DRAFT_675347</name>
</gene>
<name>A0A2J6PDH5_9HELO</name>